<keyword evidence="2" id="KW-1185">Reference proteome</keyword>
<gene>
    <name evidence="1" type="ORF">J8TS2_18080</name>
</gene>
<comment type="caution">
    <text evidence="1">The sequence shown here is derived from an EMBL/GenBank/DDBJ whole genome shotgun (WGS) entry which is preliminary data.</text>
</comment>
<accession>A0ABQ4KK40</accession>
<reference evidence="1 2" key="1">
    <citation type="submission" date="2021-03" db="EMBL/GenBank/DDBJ databases">
        <title>Antimicrobial resistance genes in bacteria isolated from Japanese honey, and their potential for conferring macrolide and lincosamide resistance in the American foulbrood pathogen Paenibacillus larvae.</title>
        <authorList>
            <person name="Okamoto M."/>
            <person name="Kumagai M."/>
            <person name="Kanamori H."/>
            <person name="Takamatsu D."/>
        </authorList>
    </citation>
    <scope>NUCLEOTIDE SEQUENCE [LARGE SCALE GENOMIC DNA]</scope>
    <source>
        <strain evidence="1 2">J8TS2</strain>
    </source>
</reference>
<name>A0ABQ4KK40_9BACI</name>
<proteinExistence type="predicted"/>
<evidence type="ECO:0000313" key="1">
    <source>
        <dbReference type="EMBL" id="GIN57489.1"/>
    </source>
</evidence>
<sequence>MISRVSFFIFLNNSLARRNKNHYNSQGKNTSSFGVWKISSNKSAIQTLDVGRVGYSNEYE</sequence>
<dbReference type="Proteomes" id="UP000679950">
    <property type="component" value="Unassembled WGS sequence"/>
</dbReference>
<evidence type="ECO:0000313" key="2">
    <source>
        <dbReference type="Proteomes" id="UP000679950"/>
    </source>
</evidence>
<organism evidence="1 2">
    <name type="scientific">Lederbergia ruris</name>
    <dbReference type="NCBI Taxonomy" id="217495"/>
    <lineage>
        <taxon>Bacteria</taxon>
        <taxon>Bacillati</taxon>
        <taxon>Bacillota</taxon>
        <taxon>Bacilli</taxon>
        <taxon>Bacillales</taxon>
        <taxon>Bacillaceae</taxon>
        <taxon>Lederbergia</taxon>
    </lineage>
</organism>
<dbReference type="EMBL" id="BORB01000012">
    <property type="protein sequence ID" value="GIN57489.1"/>
    <property type="molecule type" value="Genomic_DNA"/>
</dbReference>
<protein>
    <submittedName>
        <fullName evidence="1">Uncharacterized protein</fullName>
    </submittedName>
</protein>